<dbReference type="InterPro" id="IPR018704">
    <property type="entry name" value="SecYEG/CpoB_TPR"/>
</dbReference>
<dbReference type="Pfam" id="PF09976">
    <property type="entry name" value="TPR_21"/>
    <property type="match status" value="1"/>
</dbReference>
<reference evidence="4 5" key="1">
    <citation type="submission" date="2019-03" db="EMBL/GenBank/DDBJ databases">
        <title>Genomic Encyclopedia of Type Strains, Phase IV (KMG-IV): sequencing the most valuable type-strain genomes for metagenomic binning, comparative biology and taxonomic classification.</title>
        <authorList>
            <person name="Goeker M."/>
        </authorList>
    </citation>
    <scope>NUCLEOTIDE SEQUENCE [LARGE SCALE GENOMIC DNA]</scope>
    <source>
        <strain evidence="4 5">DSM 103428</strain>
    </source>
</reference>
<evidence type="ECO:0000256" key="2">
    <source>
        <dbReference type="SAM" id="Phobius"/>
    </source>
</evidence>
<keyword evidence="2" id="KW-0472">Membrane</keyword>
<organism evidence="4 5">
    <name type="scientific">Acidipila rosea</name>
    <dbReference type="NCBI Taxonomy" id="768535"/>
    <lineage>
        <taxon>Bacteria</taxon>
        <taxon>Pseudomonadati</taxon>
        <taxon>Acidobacteriota</taxon>
        <taxon>Terriglobia</taxon>
        <taxon>Terriglobales</taxon>
        <taxon>Acidobacteriaceae</taxon>
        <taxon>Acidipila</taxon>
    </lineage>
</organism>
<evidence type="ECO:0000259" key="3">
    <source>
        <dbReference type="Pfam" id="PF09976"/>
    </source>
</evidence>
<name>A0A4R1LCE1_9BACT</name>
<dbReference type="SUPFAM" id="SSF48452">
    <property type="entry name" value="TPR-like"/>
    <property type="match status" value="1"/>
</dbReference>
<sequence length="240" mass="25784">MDTQTRHALKQDNFVNATTSGIGWLEENRTAVIRGSIVIVVIVGLFFAGLITWNNRQTKAQAAFGEAMSIYQTPLAQPDEPAQPGEKTYASAAERARAANPIFVQVADNYSWFKEGANARYFAGLTYMTMGENSQAETELKKAADAHDSGLAALAKMALAGLYQQTGRTQQAIDEYKQLIANPAVTVPASAAKLQLAALYEGTNPAEAKRLYAEIKDQDKTGAAGQIATQKLQGGAAPRQ</sequence>
<evidence type="ECO:0000313" key="5">
    <source>
        <dbReference type="Proteomes" id="UP000295210"/>
    </source>
</evidence>
<accession>A0A4R1LCE1</accession>
<keyword evidence="5" id="KW-1185">Reference proteome</keyword>
<keyword evidence="2" id="KW-1133">Transmembrane helix</keyword>
<dbReference type="Gene3D" id="1.25.40.10">
    <property type="entry name" value="Tetratricopeptide repeat domain"/>
    <property type="match status" value="1"/>
</dbReference>
<feature type="domain" description="Ancillary SecYEG translocon subunit/Cell division coordinator CpoB TPR" evidence="3">
    <location>
        <begin position="24"/>
        <end position="232"/>
    </location>
</feature>
<dbReference type="OrthoDB" id="115117at2"/>
<comment type="caution">
    <text evidence="4">The sequence shown here is derived from an EMBL/GenBank/DDBJ whole genome shotgun (WGS) entry which is preliminary data.</text>
</comment>
<protein>
    <submittedName>
        <fullName evidence="4">Putative negative regulator of RcsB-dependent stress response</fullName>
    </submittedName>
</protein>
<evidence type="ECO:0000256" key="1">
    <source>
        <dbReference type="SAM" id="MobiDB-lite"/>
    </source>
</evidence>
<gene>
    <name evidence="4" type="ORF">C7378_0100</name>
</gene>
<feature type="transmembrane region" description="Helical" evidence="2">
    <location>
        <begin position="31"/>
        <end position="53"/>
    </location>
</feature>
<evidence type="ECO:0000313" key="4">
    <source>
        <dbReference type="EMBL" id="TCK75120.1"/>
    </source>
</evidence>
<dbReference type="InterPro" id="IPR011990">
    <property type="entry name" value="TPR-like_helical_dom_sf"/>
</dbReference>
<feature type="region of interest" description="Disordered" evidence="1">
    <location>
        <begin position="220"/>
        <end position="240"/>
    </location>
</feature>
<proteinExistence type="predicted"/>
<dbReference type="RefSeq" id="WP_131990643.1">
    <property type="nucleotide sequence ID" value="NZ_SMGK01000001.1"/>
</dbReference>
<keyword evidence="2" id="KW-0812">Transmembrane</keyword>
<dbReference type="AlphaFoldDB" id="A0A4R1LCE1"/>
<dbReference type="Proteomes" id="UP000295210">
    <property type="component" value="Unassembled WGS sequence"/>
</dbReference>
<dbReference type="EMBL" id="SMGK01000001">
    <property type="protein sequence ID" value="TCK75120.1"/>
    <property type="molecule type" value="Genomic_DNA"/>
</dbReference>